<dbReference type="EMBL" id="JAQQAF010000002">
    <property type="protein sequence ID" value="KAJ8504183.1"/>
    <property type="molecule type" value="Genomic_DNA"/>
</dbReference>
<feature type="chain" id="PRO_5043642195" description="Glucose/Sorbosone dehydrogenase domain-containing protein" evidence="11">
    <location>
        <begin position="26"/>
        <end position="645"/>
    </location>
</feature>
<evidence type="ECO:0000256" key="1">
    <source>
        <dbReference type="ARBA" id="ARBA00001931"/>
    </source>
</evidence>
<dbReference type="InterPro" id="IPR011042">
    <property type="entry name" value="6-blade_b-propeller_TolB-like"/>
</dbReference>
<keyword evidence="5" id="KW-0634">PQQ</keyword>
<evidence type="ECO:0000313" key="14">
    <source>
        <dbReference type="Proteomes" id="UP001222027"/>
    </source>
</evidence>
<comment type="cofactor">
    <cofactor evidence="1">
        <name>pyrroloquinoline quinone</name>
        <dbReference type="ChEBI" id="CHEBI:58442"/>
    </cofactor>
</comment>
<dbReference type="GO" id="GO:0005886">
    <property type="term" value="C:plasma membrane"/>
    <property type="evidence" value="ECO:0007669"/>
    <property type="project" value="UniProtKB-SubCell"/>
</dbReference>
<dbReference type="FunFam" id="2.120.10.30:FF:000067">
    <property type="entry name" value="HHIP-like 1"/>
    <property type="match status" value="1"/>
</dbReference>
<evidence type="ECO:0000256" key="4">
    <source>
        <dbReference type="ARBA" id="ARBA00022729"/>
    </source>
</evidence>
<gene>
    <name evidence="13" type="ORF">OPV22_005069</name>
</gene>
<keyword evidence="3" id="KW-1003">Cell membrane</keyword>
<evidence type="ECO:0000259" key="12">
    <source>
        <dbReference type="Pfam" id="PF07995"/>
    </source>
</evidence>
<dbReference type="PANTHER" id="PTHR19328">
    <property type="entry name" value="HEDGEHOG-INTERACTING PROTEIN"/>
    <property type="match status" value="1"/>
</dbReference>
<evidence type="ECO:0000256" key="11">
    <source>
        <dbReference type="SAM" id="SignalP"/>
    </source>
</evidence>
<dbReference type="InterPro" id="IPR011041">
    <property type="entry name" value="Quinoprot_gluc/sorb_DH_b-prop"/>
</dbReference>
<accession>A0AAV8RFS9</accession>
<protein>
    <recommendedName>
        <fullName evidence="12">Glucose/Sorbosone dehydrogenase domain-containing protein</fullName>
    </recommendedName>
</protein>
<dbReference type="Proteomes" id="UP001222027">
    <property type="component" value="Unassembled WGS sequence"/>
</dbReference>
<dbReference type="Pfam" id="PF07995">
    <property type="entry name" value="GSDH"/>
    <property type="match status" value="1"/>
</dbReference>
<evidence type="ECO:0000256" key="3">
    <source>
        <dbReference type="ARBA" id="ARBA00022475"/>
    </source>
</evidence>
<evidence type="ECO:0000256" key="10">
    <source>
        <dbReference type="ARBA" id="ARBA00061483"/>
    </source>
</evidence>
<feature type="domain" description="Glucose/Sorbosone dehydrogenase" evidence="12">
    <location>
        <begin position="214"/>
        <end position="505"/>
    </location>
</feature>
<dbReference type="AlphaFoldDB" id="A0AAV8RFS9"/>
<dbReference type="SUPFAM" id="SSF50952">
    <property type="entry name" value="Soluble quinoprotein glucose dehydrogenase"/>
    <property type="match status" value="1"/>
</dbReference>
<reference evidence="13 14" key="1">
    <citation type="submission" date="2022-12" db="EMBL/GenBank/DDBJ databases">
        <title>Chromosome-scale assembly of the Ensete ventricosum genome.</title>
        <authorList>
            <person name="Dussert Y."/>
            <person name="Stocks J."/>
            <person name="Wendawek A."/>
            <person name="Woldeyes F."/>
            <person name="Nichols R.A."/>
            <person name="Borrell J.S."/>
        </authorList>
    </citation>
    <scope>NUCLEOTIDE SEQUENCE [LARGE SCALE GENOMIC DNA]</scope>
    <source>
        <strain evidence="14">cv. Maze</strain>
        <tissue evidence="13">Seeds</tissue>
    </source>
</reference>
<evidence type="ECO:0000256" key="9">
    <source>
        <dbReference type="ARBA" id="ARBA00023288"/>
    </source>
</evidence>
<organism evidence="13 14">
    <name type="scientific">Ensete ventricosum</name>
    <name type="common">Abyssinian banana</name>
    <name type="synonym">Musa ensete</name>
    <dbReference type="NCBI Taxonomy" id="4639"/>
    <lineage>
        <taxon>Eukaryota</taxon>
        <taxon>Viridiplantae</taxon>
        <taxon>Streptophyta</taxon>
        <taxon>Embryophyta</taxon>
        <taxon>Tracheophyta</taxon>
        <taxon>Spermatophyta</taxon>
        <taxon>Magnoliopsida</taxon>
        <taxon>Liliopsida</taxon>
        <taxon>Zingiberales</taxon>
        <taxon>Musaceae</taxon>
        <taxon>Ensete</taxon>
    </lineage>
</organism>
<keyword evidence="8" id="KW-0325">Glycoprotein</keyword>
<keyword evidence="4 11" id="KW-0732">Signal</keyword>
<evidence type="ECO:0000256" key="2">
    <source>
        <dbReference type="ARBA" id="ARBA00004193"/>
    </source>
</evidence>
<evidence type="ECO:0000256" key="6">
    <source>
        <dbReference type="ARBA" id="ARBA00023002"/>
    </source>
</evidence>
<feature type="signal peptide" evidence="11">
    <location>
        <begin position="1"/>
        <end position="25"/>
    </location>
</feature>
<dbReference type="InterPro" id="IPR012938">
    <property type="entry name" value="Glc/Sorbosone_DH"/>
</dbReference>
<name>A0AAV8RFS9_ENSVE</name>
<evidence type="ECO:0000256" key="5">
    <source>
        <dbReference type="ARBA" id="ARBA00022891"/>
    </source>
</evidence>
<dbReference type="GO" id="GO:0016491">
    <property type="term" value="F:oxidoreductase activity"/>
    <property type="evidence" value="ECO:0007669"/>
    <property type="project" value="UniProtKB-KW"/>
</dbReference>
<comment type="subcellular location">
    <subcellularLocation>
        <location evidence="2">Cell membrane</location>
        <topology evidence="2">Lipid-anchor</topology>
    </subcellularLocation>
</comment>
<keyword evidence="14" id="KW-1185">Reference proteome</keyword>
<dbReference type="Gene3D" id="2.120.10.30">
    <property type="entry name" value="TolB, C-terminal domain"/>
    <property type="match status" value="1"/>
</dbReference>
<keyword evidence="7" id="KW-0472">Membrane</keyword>
<keyword evidence="6" id="KW-0560">Oxidoreductase</keyword>
<evidence type="ECO:0000313" key="13">
    <source>
        <dbReference type="EMBL" id="KAJ8504183.1"/>
    </source>
</evidence>
<evidence type="ECO:0000256" key="8">
    <source>
        <dbReference type="ARBA" id="ARBA00023180"/>
    </source>
</evidence>
<proteinExistence type="inferred from homology"/>
<comment type="similarity">
    <text evidence="10">Belongs to the PQQ oxidoreductase GdhB family.</text>
</comment>
<sequence length="645" mass="70216">MRPVMIASLPLLLFLLLLLLPHSLALQLCTDSMAPTTLKAPLSFCAYNGSSCCNSTDDDAALRTQFQSMNISDAACAAVMKSILCAQCDPFSAELFGTEPRKRTIPYLCNSTGSASSSLHNNCSKDFCKEVWDTCKDISTRNSPFAGLPVSSSKLTDIWQSATDFCKAFGGSSGDNTLCFNGDSVPFNSIADSPTPKGLCLERPGNGSYLNMVAHPDGSNRVFLSNQAGKIWLATIPEHGSGGTLELDESNPFLDLTDEVHFDTELGLMGLAFHPNFTTNGRFFVSYNCDKLQSATCSGRCSCNSDIGCDPSKLGTDNGAQPCQYQTVVAEFTANDSSTTTPSTASRANPLEVRRIFTMGLPYMTHHGGQILFGPADGYLYLMMGDGGNTGDPFNFAQNKKAMLGKIMRLDINNMQSQNQISELGLWGNYLIPKDNPYTVHSELQAEIWALGLRNPWRCSFYLEKPSYFFCADVGQDSYEEVNLISKGGNYGWRVYEGPYLYHPPRSPGGNTSLSSINPILPVMGYNCSDINTTTGSASITGGYVYRSMTDPCMYGRYLYADLYGGAIWAGIEVPENSGNYLQLCQELSYSLIVPPSRCNYACPKENTTDAASPAPGQCSSACQLEIPPRRLVLILVMLLLLLLW</sequence>
<evidence type="ECO:0000256" key="7">
    <source>
        <dbReference type="ARBA" id="ARBA00023136"/>
    </source>
</evidence>
<keyword evidence="9" id="KW-0449">Lipoprotein</keyword>
<dbReference type="PANTHER" id="PTHR19328:SF13">
    <property type="entry name" value="HIPL1 PROTEIN"/>
    <property type="match status" value="1"/>
</dbReference>
<comment type="caution">
    <text evidence="13">The sequence shown here is derived from an EMBL/GenBank/DDBJ whole genome shotgun (WGS) entry which is preliminary data.</text>
</comment>